<keyword evidence="3" id="KW-1185">Reference proteome</keyword>
<sequence length="235" mass="25617">MKKLIIFLATLMVISSISFEVLSVQAQAETIHQNKNNKTTETTSENLNSETISKADPYIVIENNRFVIKNQAALIKVVGTTNFKAIKQAIKTQNNSLNQVTEKEFNETATINNNVITFNNKSNNEIQTKTITTMSAGINAIRGYWWGYRAYLNDNLTRTTAQALAGGAGVSTLVAIWSPWFSAPTAIVKALAASATLVLGGSSALLYNNNNGSGVYFRFTGRPPVTPIFTGVFPQ</sequence>
<evidence type="ECO:0000313" key="2">
    <source>
        <dbReference type="EMBL" id="GAA3727065.1"/>
    </source>
</evidence>
<name>A0ABP7EZ40_9STAP</name>
<comment type="caution">
    <text evidence="2">The sequence shown here is derived from an EMBL/GenBank/DDBJ whole genome shotgun (WGS) entry which is preliminary data.</text>
</comment>
<keyword evidence="1" id="KW-0732">Signal</keyword>
<proteinExistence type="predicted"/>
<reference evidence="3" key="1">
    <citation type="journal article" date="2019" name="Int. J. Syst. Evol. Microbiol.">
        <title>The Global Catalogue of Microorganisms (GCM) 10K type strain sequencing project: providing services to taxonomists for standard genome sequencing and annotation.</title>
        <authorList>
            <consortium name="The Broad Institute Genomics Platform"/>
            <consortium name="The Broad Institute Genome Sequencing Center for Infectious Disease"/>
            <person name="Wu L."/>
            <person name="Ma J."/>
        </authorList>
    </citation>
    <scope>NUCLEOTIDE SEQUENCE [LARGE SCALE GENOMIC DNA]</scope>
    <source>
        <strain evidence="3">JCM 16981</strain>
    </source>
</reference>
<evidence type="ECO:0000313" key="3">
    <source>
        <dbReference type="Proteomes" id="UP001500920"/>
    </source>
</evidence>
<accession>A0ABP7EZ40</accession>
<dbReference type="EMBL" id="BAABCK010000043">
    <property type="protein sequence ID" value="GAA3727065.1"/>
    <property type="molecule type" value="Genomic_DNA"/>
</dbReference>
<dbReference type="Proteomes" id="UP001500920">
    <property type="component" value="Unassembled WGS sequence"/>
</dbReference>
<dbReference type="RefSeq" id="WP_344703136.1">
    <property type="nucleotide sequence ID" value="NZ_BAABCK010000043.1"/>
</dbReference>
<feature type="chain" id="PRO_5045315953" evidence="1">
    <location>
        <begin position="29"/>
        <end position="235"/>
    </location>
</feature>
<feature type="signal peptide" evidence="1">
    <location>
        <begin position="1"/>
        <end position="28"/>
    </location>
</feature>
<gene>
    <name evidence="2" type="ORF">GCM10022378_15370</name>
</gene>
<organism evidence="2 3">
    <name type="scientific">Salinicoccus jeotgali</name>
    <dbReference type="NCBI Taxonomy" id="381634"/>
    <lineage>
        <taxon>Bacteria</taxon>
        <taxon>Bacillati</taxon>
        <taxon>Bacillota</taxon>
        <taxon>Bacilli</taxon>
        <taxon>Bacillales</taxon>
        <taxon>Staphylococcaceae</taxon>
        <taxon>Salinicoccus</taxon>
    </lineage>
</organism>
<evidence type="ECO:0000256" key="1">
    <source>
        <dbReference type="SAM" id="SignalP"/>
    </source>
</evidence>
<protein>
    <submittedName>
        <fullName evidence="2">Uncharacterized protein</fullName>
    </submittedName>
</protein>